<dbReference type="GO" id="GO:0005886">
    <property type="term" value="C:plasma membrane"/>
    <property type="evidence" value="ECO:0007669"/>
    <property type="project" value="UniProtKB-SubCell"/>
</dbReference>
<dbReference type="Pfam" id="PF06271">
    <property type="entry name" value="RDD"/>
    <property type="match status" value="1"/>
</dbReference>
<dbReference type="EMBL" id="FQWQ01000002">
    <property type="protein sequence ID" value="SHH28894.1"/>
    <property type="molecule type" value="Genomic_DNA"/>
</dbReference>
<gene>
    <name evidence="8" type="ORF">SAMN04488109_3538</name>
</gene>
<dbReference type="Proteomes" id="UP000184212">
    <property type="component" value="Unassembled WGS sequence"/>
</dbReference>
<evidence type="ECO:0000313" key="9">
    <source>
        <dbReference type="Proteomes" id="UP000184212"/>
    </source>
</evidence>
<evidence type="ECO:0000256" key="6">
    <source>
        <dbReference type="SAM" id="Phobius"/>
    </source>
</evidence>
<reference evidence="8 9" key="1">
    <citation type="submission" date="2016-11" db="EMBL/GenBank/DDBJ databases">
        <authorList>
            <person name="Jaros S."/>
            <person name="Januszkiewicz K."/>
            <person name="Wedrychowicz H."/>
        </authorList>
    </citation>
    <scope>NUCLEOTIDE SEQUENCE [LARGE SCALE GENOMIC DNA]</scope>
    <source>
        <strain evidence="8 9">DSM 24574</strain>
    </source>
</reference>
<name>A0A1M5RRJ6_9BACT</name>
<evidence type="ECO:0000256" key="4">
    <source>
        <dbReference type="ARBA" id="ARBA00022989"/>
    </source>
</evidence>
<feature type="transmembrane region" description="Helical" evidence="6">
    <location>
        <begin position="17"/>
        <end position="40"/>
    </location>
</feature>
<dbReference type="STRING" id="947013.SAMN04488109_3538"/>
<evidence type="ECO:0000313" key="8">
    <source>
        <dbReference type="EMBL" id="SHH28894.1"/>
    </source>
</evidence>
<comment type="subcellular location">
    <subcellularLocation>
        <location evidence="1">Cell membrane</location>
        <topology evidence="1">Multi-pass membrane protein</topology>
    </subcellularLocation>
</comment>
<evidence type="ECO:0000256" key="3">
    <source>
        <dbReference type="ARBA" id="ARBA00022692"/>
    </source>
</evidence>
<dbReference type="AlphaFoldDB" id="A0A1M5RRJ6"/>
<dbReference type="PANTHER" id="PTHR36115:SF9">
    <property type="entry name" value="LMO1584 PROTEIN"/>
    <property type="match status" value="1"/>
</dbReference>
<feature type="transmembrane region" description="Helical" evidence="6">
    <location>
        <begin position="47"/>
        <end position="66"/>
    </location>
</feature>
<dbReference type="OrthoDB" id="9793824at2"/>
<evidence type="ECO:0000256" key="2">
    <source>
        <dbReference type="ARBA" id="ARBA00022475"/>
    </source>
</evidence>
<organism evidence="8 9">
    <name type="scientific">Chryseolinea serpens</name>
    <dbReference type="NCBI Taxonomy" id="947013"/>
    <lineage>
        <taxon>Bacteria</taxon>
        <taxon>Pseudomonadati</taxon>
        <taxon>Bacteroidota</taxon>
        <taxon>Cytophagia</taxon>
        <taxon>Cytophagales</taxon>
        <taxon>Fulvivirgaceae</taxon>
        <taxon>Chryseolinea</taxon>
    </lineage>
</organism>
<sequence>MATEQASLLSKEIYAGFWIRFGAFCIDTLIVTPLFAPLIFMDGMSKTMYYTLLVPNIICGLFLSIYCVKKWGGTPGKLALGLKIVMENGEDVDWPAVFWRPSVIYFHYFVSETVKLLSMQQIPDDVFVSLTHLERTQALSAVYPKLSLQLLILGNIWLLESLFLLLNKKRKAIHDFMAGTVVIRRKDQARLQAGEDF</sequence>
<keyword evidence="9" id="KW-1185">Reference proteome</keyword>
<evidence type="ECO:0000259" key="7">
    <source>
        <dbReference type="Pfam" id="PF06271"/>
    </source>
</evidence>
<evidence type="ECO:0000256" key="5">
    <source>
        <dbReference type="ARBA" id="ARBA00023136"/>
    </source>
</evidence>
<feature type="domain" description="RDD" evidence="7">
    <location>
        <begin position="14"/>
        <end position="179"/>
    </location>
</feature>
<keyword evidence="3 6" id="KW-0812">Transmembrane</keyword>
<dbReference type="RefSeq" id="WP_073136484.1">
    <property type="nucleotide sequence ID" value="NZ_FQWQ01000002.1"/>
</dbReference>
<keyword evidence="5 6" id="KW-0472">Membrane</keyword>
<accession>A0A1M5RRJ6</accession>
<protein>
    <submittedName>
        <fullName evidence="8">RDD family protein</fullName>
    </submittedName>
</protein>
<keyword evidence="2" id="KW-1003">Cell membrane</keyword>
<dbReference type="PANTHER" id="PTHR36115">
    <property type="entry name" value="PROLINE-RICH ANTIGEN HOMOLOG-RELATED"/>
    <property type="match status" value="1"/>
</dbReference>
<keyword evidence="4 6" id="KW-1133">Transmembrane helix</keyword>
<evidence type="ECO:0000256" key="1">
    <source>
        <dbReference type="ARBA" id="ARBA00004651"/>
    </source>
</evidence>
<dbReference type="InterPro" id="IPR010432">
    <property type="entry name" value="RDD"/>
</dbReference>
<proteinExistence type="predicted"/>
<dbReference type="InterPro" id="IPR051791">
    <property type="entry name" value="Pra-immunoreactive"/>
</dbReference>